<name>A0A6J4HGU5_9PROT</name>
<dbReference type="Gene3D" id="3.40.50.1820">
    <property type="entry name" value="alpha/beta hydrolase"/>
    <property type="match status" value="1"/>
</dbReference>
<dbReference type="InterPro" id="IPR029058">
    <property type="entry name" value="AB_hydrolase_fold"/>
</dbReference>
<dbReference type="Pfam" id="PF12697">
    <property type="entry name" value="Abhydrolase_6"/>
    <property type="match status" value="1"/>
</dbReference>
<reference evidence="2" key="1">
    <citation type="submission" date="2020-02" db="EMBL/GenBank/DDBJ databases">
        <authorList>
            <person name="Meier V. D."/>
        </authorList>
    </citation>
    <scope>NUCLEOTIDE SEQUENCE</scope>
    <source>
        <strain evidence="2">AVDCRST_MAG08</strain>
    </source>
</reference>
<dbReference type="SUPFAM" id="SSF53474">
    <property type="entry name" value="alpha/beta-Hydrolases"/>
    <property type="match status" value="1"/>
</dbReference>
<dbReference type="AlphaFoldDB" id="A0A6J4HGU5"/>
<dbReference type="InterPro" id="IPR000073">
    <property type="entry name" value="AB_hydrolase_1"/>
</dbReference>
<evidence type="ECO:0000313" key="2">
    <source>
        <dbReference type="EMBL" id="CAA9224211.1"/>
    </source>
</evidence>
<dbReference type="EMBL" id="CADCTG010000085">
    <property type="protein sequence ID" value="CAA9224211.1"/>
    <property type="molecule type" value="Genomic_DNA"/>
</dbReference>
<dbReference type="GO" id="GO:0016020">
    <property type="term" value="C:membrane"/>
    <property type="evidence" value="ECO:0007669"/>
    <property type="project" value="TreeGrafter"/>
</dbReference>
<organism evidence="2">
    <name type="scientific">uncultured Acetobacteraceae bacterium</name>
    <dbReference type="NCBI Taxonomy" id="169975"/>
    <lineage>
        <taxon>Bacteria</taxon>
        <taxon>Pseudomonadati</taxon>
        <taxon>Pseudomonadota</taxon>
        <taxon>Alphaproteobacteria</taxon>
        <taxon>Acetobacterales</taxon>
        <taxon>Acetobacteraceae</taxon>
        <taxon>environmental samples</taxon>
    </lineage>
</organism>
<accession>A0A6J4HGU5</accession>
<dbReference type="PANTHER" id="PTHR43798">
    <property type="entry name" value="MONOACYLGLYCEROL LIPASE"/>
    <property type="match status" value="1"/>
</dbReference>
<gene>
    <name evidence="2" type="ORF">AVDCRST_MAG08-763</name>
</gene>
<feature type="domain" description="AB hydrolase-1" evidence="1">
    <location>
        <begin position="35"/>
        <end position="277"/>
    </location>
</feature>
<dbReference type="PRINTS" id="PR00111">
    <property type="entry name" value="ABHYDROLASE"/>
</dbReference>
<evidence type="ECO:0000259" key="1">
    <source>
        <dbReference type="Pfam" id="PF12697"/>
    </source>
</evidence>
<proteinExistence type="predicted"/>
<sequence>MATAPLRRGFSARDGLRLSALEWPEPPGGGEKLPLLCLPGIARTALDFLEVGARYAGTRRVVALDYAGHGDSERADDPGRYRVEVALRDLLDAMAALHLHRVVLLGTSFGGILAMSLGVLRPGCLAAVAMNDVGPRLEPAGLGVVREVIGRDPAFADLDEAAAFLRRVLPPLDTDDAGWRSVAEKTYARGEDGRLHPRWDTRIVDAMRTENPGATELWPLFGALAHLPLLLFWGQESTLLTATTVARMREMRPDMAVAGLPGIGHAPRLVEPLAVAALDRFLAAQP</sequence>
<protein>
    <recommendedName>
        <fullName evidence="1">AB hydrolase-1 domain-containing protein</fullName>
    </recommendedName>
</protein>
<dbReference type="PANTHER" id="PTHR43798:SF33">
    <property type="entry name" value="HYDROLASE, PUTATIVE (AFU_ORTHOLOGUE AFUA_2G14860)-RELATED"/>
    <property type="match status" value="1"/>
</dbReference>
<dbReference type="InterPro" id="IPR050266">
    <property type="entry name" value="AB_hydrolase_sf"/>
</dbReference>